<keyword evidence="2" id="KW-1185">Reference proteome</keyword>
<dbReference type="RefSeq" id="WP_134719233.1">
    <property type="nucleotide sequence ID" value="NZ_SDKM01000025.1"/>
</dbReference>
<evidence type="ECO:0000313" key="2">
    <source>
        <dbReference type="Proteomes" id="UP000295198"/>
    </source>
</evidence>
<dbReference type="Proteomes" id="UP000295198">
    <property type="component" value="Unassembled WGS sequence"/>
</dbReference>
<evidence type="ECO:0000313" key="1">
    <source>
        <dbReference type="EMBL" id="RYP84271.1"/>
    </source>
</evidence>
<reference evidence="1 2" key="1">
    <citation type="submission" date="2019-01" db="EMBL/GenBank/DDBJ databases">
        <title>Nocardioides guangzhouensis sp. nov., an actinobacterium isolated from soil.</title>
        <authorList>
            <person name="Fu Y."/>
            <person name="Cai Y."/>
            <person name="Lin Z."/>
            <person name="Chen P."/>
        </authorList>
    </citation>
    <scope>NUCLEOTIDE SEQUENCE [LARGE SCALE GENOMIC DNA]</scope>
    <source>
        <strain evidence="1 2">130</strain>
    </source>
</reference>
<sequence length="68" mass="7293">MSRPVIGLDELTRQDAQLLPRRETLCYFGCVNVSNVVGVNIAIAVNAGTINSHANALALQYLASAQHN</sequence>
<name>A0A4Q4ZAK1_9ACTN</name>
<accession>A0A4Q4ZAK1</accession>
<proteinExistence type="predicted"/>
<protein>
    <submittedName>
        <fullName evidence="1">Uncharacterized protein</fullName>
    </submittedName>
</protein>
<dbReference type="AlphaFoldDB" id="A0A4Q4ZAK1"/>
<gene>
    <name evidence="1" type="ORF">EKO23_16595</name>
</gene>
<dbReference type="EMBL" id="SDKM01000025">
    <property type="protein sequence ID" value="RYP84271.1"/>
    <property type="molecule type" value="Genomic_DNA"/>
</dbReference>
<comment type="caution">
    <text evidence="1">The sequence shown here is derived from an EMBL/GenBank/DDBJ whole genome shotgun (WGS) entry which is preliminary data.</text>
</comment>
<organism evidence="1 2">
    <name type="scientific">Nocardioides guangzhouensis</name>
    <dbReference type="NCBI Taxonomy" id="2497878"/>
    <lineage>
        <taxon>Bacteria</taxon>
        <taxon>Bacillati</taxon>
        <taxon>Actinomycetota</taxon>
        <taxon>Actinomycetes</taxon>
        <taxon>Propionibacteriales</taxon>
        <taxon>Nocardioidaceae</taxon>
        <taxon>Nocardioides</taxon>
    </lineage>
</organism>